<dbReference type="SUPFAM" id="SSF51735">
    <property type="entry name" value="NAD(P)-binding Rossmann-fold domains"/>
    <property type="match status" value="1"/>
</dbReference>
<comment type="caution">
    <text evidence="2">The sequence shown here is derived from an EMBL/GenBank/DDBJ whole genome shotgun (WGS) entry which is preliminary data.</text>
</comment>
<feature type="domain" description="NAD-dependent epimerase/dehydratase" evidence="1">
    <location>
        <begin position="5"/>
        <end position="221"/>
    </location>
</feature>
<dbReference type="RefSeq" id="WP_184510485.1">
    <property type="nucleotide sequence ID" value="NZ_JACHVT010000005.1"/>
</dbReference>
<evidence type="ECO:0000313" key="2">
    <source>
        <dbReference type="EMBL" id="MBB2987268.1"/>
    </source>
</evidence>
<proteinExistence type="predicted"/>
<name>A0A839PSL6_9MICO</name>
<sequence length="348" mass="36829">MGHHLVVGAGGIGRSVTAHLVALGHTVTLASRSGRVPQRPWEQEPGGAAAVTVVAADAGDAARLVELARGADSIVNAVNPPSYDRWDADWPPVAASLLEAAERTGAALVVIGNLYQYGEVAGPMTEGTPLAATGSKGRLRGEMWLTALEAQRAGRVRVTELRSSDYVGPGATPMTSYLGDVVVDRVAAGRRALMPVGRTDVPHTWTYIPDVGRFAALVCARAGEGSGSGAESGSGTEVFGRPWHVPSPAARTVQQAADDVARLTGRRPRRVLRLPRPVGTALGLVNPFFREVRETRHQFERPFVLDASEAERVFGFTATPWEQVLTETIEDRVGPEALVGRERAASGA</sequence>
<accession>A0A839PSL6</accession>
<evidence type="ECO:0000259" key="1">
    <source>
        <dbReference type="Pfam" id="PF01370"/>
    </source>
</evidence>
<reference evidence="2 3" key="1">
    <citation type="submission" date="2020-08" db="EMBL/GenBank/DDBJ databases">
        <title>Genomic Encyclopedia of Type Strains, Phase IV (KMG-V): Genome sequencing to study the core and pangenomes of soil and plant-associated prokaryotes.</title>
        <authorList>
            <person name="Whitman W."/>
        </authorList>
    </citation>
    <scope>NUCLEOTIDE SEQUENCE [LARGE SCALE GENOMIC DNA]</scope>
    <source>
        <strain evidence="2 3">B3ACCR2</strain>
    </source>
</reference>
<dbReference type="EMBL" id="JACHVT010000005">
    <property type="protein sequence ID" value="MBB2987268.1"/>
    <property type="molecule type" value="Genomic_DNA"/>
</dbReference>
<dbReference type="Pfam" id="PF01370">
    <property type="entry name" value="Epimerase"/>
    <property type="match status" value="1"/>
</dbReference>
<evidence type="ECO:0000313" key="3">
    <source>
        <dbReference type="Proteomes" id="UP000590811"/>
    </source>
</evidence>
<dbReference type="AlphaFoldDB" id="A0A839PSL6"/>
<organism evidence="2 3">
    <name type="scientific">Terracoccus luteus</name>
    <dbReference type="NCBI Taxonomy" id="53356"/>
    <lineage>
        <taxon>Bacteria</taxon>
        <taxon>Bacillati</taxon>
        <taxon>Actinomycetota</taxon>
        <taxon>Actinomycetes</taxon>
        <taxon>Micrococcales</taxon>
        <taxon>Intrasporangiaceae</taxon>
        <taxon>Terracoccus</taxon>
    </lineage>
</organism>
<protein>
    <submittedName>
        <fullName evidence="2">Nucleoside-diphosphate-sugar epimerase</fullName>
    </submittedName>
</protein>
<gene>
    <name evidence="2" type="ORF">FHW14_002451</name>
</gene>
<dbReference type="Proteomes" id="UP000590811">
    <property type="component" value="Unassembled WGS sequence"/>
</dbReference>
<dbReference type="InterPro" id="IPR036291">
    <property type="entry name" value="NAD(P)-bd_dom_sf"/>
</dbReference>
<dbReference type="InterPro" id="IPR001509">
    <property type="entry name" value="Epimerase_deHydtase"/>
</dbReference>
<dbReference type="Gene3D" id="3.40.50.720">
    <property type="entry name" value="NAD(P)-binding Rossmann-like Domain"/>
    <property type="match status" value="1"/>
</dbReference>